<evidence type="ECO:0000256" key="1">
    <source>
        <dbReference type="SAM" id="MobiDB-lite"/>
    </source>
</evidence>
<keyword evidence="3" id="KW-1185">Reference proteome</keyword>
<dbReference type="Proteomes" id="UP001189429">
    <property type="component" value="Unassembled WGS sequence"/>
</dbReference>
<feature type="region of interest" description="Disordered" evidence="1">
    <location>
        <begin position="1"/>
        <end position="27"/>
    </location>
</feature>
<reference evidence="2" key="1">
    <citation type="submission" date="2023-10" db="EMBL/GenBank/DDBJ databases">
        <authorList>
            <person name="Chen Y."/>
            <person name="Shah S."/>
            <person name="Dougan E. K."/>
            <person name="Thang M."/>
            <person name="Chan C."/>
        </authorList>
    </citation>
    <scope>NUCLEOTIDE SEQUENCE [LARGE SCALE GENOMIC DNA]</scope>
</reference>
<gene>
    <name evidence="2" type="ORF">PCOR1329_LOCUS32801</name>
</gene>
<proteinExistence type="predicted"/>
<evidence type="ECO:0000313" key="3">
    <source>
        <dbReference type="Proteomes" id="UP001189429"/>
    </source>
</evidence>
<name>A0ABN9SVC8_9DINO</name>
<sequence>MILQNLLNNPSSDTRDKHRKLNTSSPRFQELLSDKGAPAELLKLAGFEYQRPNFTFGTEQPTEAAQRVLELLQEAQRNLDHSWASSRASAGAAGS</sequence>
<accession>A0ABN9SVC8</accession>
<dbReference type="Gene3D" id="1.20.58.2190">
    <property type="match status" value="1"/>
</dbReference>
<feature type="non-terminal residue" evidence="2">
    <location>
        <position position="95"/>
    </location>
</feature>
<evidence type="ECO:0000313" key="2">
    <source>
        <dbReference type="EMBL" id="CAK0836239.1"/>
    </source>
</evidence>
<dbReference type="SUPFAM" id="SSF143503">
    <property type="entry name" value="PUG domain-like"/>
    <property type="match status" value="1"/>
</dbReference>
<feature type="compositionally biased region" description="Polar residues" evidence="1">
    <location>
        <begin position="1"/>
        <end position="12"/>
    </location>
</feature>
<dbReference type="EMBL" id="CAUYUJ010013448">
    <property type="protein sequence ID" value="CAK0836239.1"/>
    <property type="molecule type" value="Genomic_DNA"/>
</dbReference>
<protein>
    <recommendedName>
        <fullName evidence="4">PUB domain-containing protein</fullName>
    </recommendedName>
</protein>
<comment type="caution">
    <text evidence="2">The sequence shown here is derived from an EMBL/GenBank/DDBJ whole genome shotgun (WGS) entry which is preliminary data.</text>
</comment>
<evidence type="ECO:0008006" key="4">
    <source>
        <dbReference type="Google" id="ProtNLM"/>
    </source>
</evidence>
<dbReference type="CDD" id="cd09212">
    <property type="entry name" value="PUB"/>
    <property type="match status" value="1"/>
</dbReference>
<dbReference type="InterPro" id="IPR036339">
    <property type="entry name" value="PUB-like_dom_sf"/>
</dbReference>
<organism evidence="2 3">
    <name type="scientific">Prorocentrum cordatum</name>
    <dbReference type="NCBI Taxonomy" id="2364126"/>
    <lineage>
        <taxon>Eukaryota</taxon>
        <taxon>Sar</taxon>
        <taxon>Alveolata</taxon>
        <taxon>Dinophyceae</taxon>
        <taxon>Prorocentrales</taxon>
        <taxon>Prorocentraceae</taxon>
        <taxon>Prorocentrum</taxon>
    </lineage>
</organism>